<proteinExistence type="predicted"/>
<dbReference type="KEGG" id="mdi:METDI4650"/>
<feature type="compositionally biased region" description="Low complexity" evidence="1">
    <location>
        <begin position="61"/>
        <end position="75"/>
    </location>
</feature>
<evidence type="ECO:0000313" key="3">
    <source>
        <dbReference type="Proteomes" id="UP000008070"/>
    </source>
</evidence>
<dbReference type="HOGENOM" id="CLU_2451182_0_0_5"/>
<feature type="region of interest" description="Disordered" evidence="1">
    <location>
        <begin position="44"/>
        <end position="89"/>
    </location>
</feature>
<reference evidence="3" key="1">
    <citation type="journal article" date="2009" name="PLoS ONE">
        <title>Methylobacterium genome sequences: a reference blueprint to investigate microbial metabolism of C1 compounds from natural and industrial sources.</title>
        <authorList>
            <person name="Vuilleumier S."/>
            <person name="Chistoserdova L."/>
            <person name="Lee M.-C."/>
            <person name="Bringel F."/>
            <person name="Lajus A."/>
            <person name="Zhou Y."/>
            <person name="Gourion B."/>
            <person name="Barbe V."/>
            <person name="Chang J."/>
            <person name="Cruveiller S."/>
            <person name="Dossat C."/>
            <person name="Gillett W."/>
            <person name="Gruffaz C."/>
            <person name="Haugen E."/>
            <person name="Hourcade E."/>
            <person name="Levy R."/>
            <person name="Mangenot S."/>
            <person name="Muller E."/>
            <person name="Nadalig T."/>
            <person name="Pagni M."/>
            <person name="Penny C."/>
            <person name="Peyraud R."/>
            <person name="Robinson D.G."/>
            <person name="Roche D."/>
            <person name="Rouy Z."/>
            <person name="Saenampechek C."/>
            <person name="Salvignol G."/>
            <person name="Vallenet D."/>
            <person name="Wu Z."/>
            <person name="Marx C.J."/>
            <person name="Vorholt J.A."/>
            <person name="Olson M.V."/>
            <person name="Kaul R."/>
            <person name="Weissenbach J."/>
            <person name="Medigue C."/>
            <person name="Lidstrom M.E."/>
        </authorList>
    </citation>
    <scope>NUCLEOTIDE SEQUENCE [LARGE SCALE GENOMIC DNA]</scope>
    <source>
        <strain evidence="3">DSM 6343 / CIP 106787 / DM4</strain>
    </source>
</reference>
<gene>
    <name evidence="2" type="ORF">METD_I4650</name>
</gene>
<sequence>MEPRAVTLDARAPAGFTEDASGRQLRLAGADLRAIVQCGTVSASDHCPRCGPSGEGISGEGTSPGSHPSPAGSAARGYRWRMPTHSSTS</sequence>
<dbReference type="AlphaFoldDB" id="C7CGG0"/>
<name>C7CGG0_METED</name>
<protein>
    <submittedName>
        <fullName evidence="2">Uncharacterized protein</fullName>
    </submittedName>
</protein>
<organism evidence="2 3">
    <name type="scientific">Methylorubrum extorquens (strain DSM 6343 / CIP 106787 / DM4)</name>
    <name type="common">Methylobacterium extorquens</name>
    <dbReference type="NCBI Taxonomy" id="661410"/>
    <lineage>
        <taxon>Bacteria</taxon>
        <taxon>Pseudomonadati</taxon>
        <taxon>Pseudomonadota</taxon>
        <taxon>Alphaproteobacteria</taxon>
        <taxon>Hyphomicrobiales</taxon>
        <taxon>Methylobacteriaceae</taxon>
        <taxon>Methylorubrum</taxon>
    </lineage>
</organism>
<accession>C7CGG0</accession>
<dbReference type="EMBL" id="FP103042">
    <property type="protein sequence ID" value="CAX26272.1"/>
    <property type="molecule type" value="Genomic_DNA"/>
</dbReference>
<evidence type="ECO:0000256" key="1">
    <source>
        <dbReference type="SAM" id="MobiDB-lite"/>
    </source>
</evidence>
<dbReference type="Proteomes" id="UP000008070">
    <property type="component" value="Chromosome"/>
</dbReference>
<evidence type="ECO:0000313" key="2">
    <source>
        <dbReference type="EMBL" id="CAX26272.1"/>
    </source>
</evidence>